<gene>
    <name evidence="1" type="ORF">LA521A_13910</name>
</gene>
<evidence type="ECO:0000313" key="2">
    <source>
        <dbReference type="Proteomes" id="UP001317822"/>
    </source>
</evidence>
<evidence type="ECO:0008006" key="3">
    <source>
        <dbReference type="Google" id="ProtNLM"/>
    </source>
</evidence>
<dbReference type="EMBL" id="AP027041">
    <property type="protein sequence ID" value="BDU16190.1"/>
    <property type="molecule type" value="Genomic_DNA"/>
</dbReference>
<dbReference type="Pfam" id="PF12836">
    <property type="entry name" value="HHH_3"/>
    <property type="match status" value="1"/>
</dbReference>
<accession>A0ABN6UIM7</accession>
<evidence type="ECO:0000313" key="1">
    <source>
        <dbReference type="EMBL" id="BDU16190.1"/>
    </source>
</evidence>
<protein>
    <recommendedName>
        <fullName evidence="3">Helix-hairpin-helix domain-containing protein</fullName>
    </recommendedName>
</protein>
<dbReference type="SUPFAM" id="SSF47781">
    <property type="entry name" value="RuvA domain 2-like"/>
    <property type="match status" value="1"/>
</dbReference>
<reference evidence="1 2" key="1">
    <citation type="journal article" date="2023" name="Int. J. Syst. Evol. Microbiol.">
        <title>Physiological and genomic analyses of cobalamin (vitamin B12)-auxotrophy of Lysobacter auxotrophicus sp. nov., a methionine-auxotrophic chitinolytic bacterium isolated from chitin-treated soil.</title>
        <authorList>
            <person name="Saito A."/>
            <person name="Dohra H."/>
            <person name="Hamada M."/>
            <person name="Moriuchi R."/>
            <person name="Kotsuchibashi Y."/>
            <person name="Mori K."/>
        </authorList>
    </citation>
    <scope>NUCLEOTIDE SEQUENCE [LARGE SCALE GENOMIC DNA]</scope>
    <source>
        <strain evidence="1 2">5-21a</strain>
    </source>
</reference>
<organism evidence="1 2">
    <name type="scientific">Lysobacter auxotrophicus</name>
    <dbReference type="NCBI Taxonomy" id="2992573"/>
    <lineage>
        <taxon>Bacteria</taxon>
        <taxon>Pseudomonadati</taxon>
        <taxon>Pseudomonadota</taxon>
        <taxon>Gammaproteobacteria</taxon>
        <taxon>Lysobacterales</taxon>
        <taxon>Lysobacteraceae</taxon>
        <taxon>Lysobacter</taxon>
    </lineage>
</organism>
<proteinExistence type="predicted"/>
<dbReference type="RefSeq" id="WP_281781593.1">
    <property type="nucleotide sequence ID" value="NZ_AP027041.1"/>
</dbReference>
<dbReference type="Gene3D" id="1.10.150.320">
    <property type="entry name" value="Photosystem II 12 kDa extrinsic protein"/>
    <property type="match status" value="1"/>
</dbReference>
<sequence length="113" mass="12005">MAQLQAAVAQDPKRMRAMLGQDLWLLGHTPVTLPGMASNGVAVNLNTAEFEQLRTLPGIDAAIAVRALRSRRERGAFADVADFARRAGLDAAQSAALDAAAVALRKAGLNERR</sequence>
<dbReference type="InterPro" id="IPR010994">
    <property type="entry name" value="RuvA_2-like"/>
</dbReference>
<keyword evidence="2" id="KW-1185">Reference proteome</keyword>
<dbReference type="Proteomes" id="UP001317822">
    <property type="component" value="Chromosome"/>
</dbReference>
<name>A0ABN6UIM7_9GAMM</name>